<reference evidence="2 3" key="1">
    <citation type="submission" date="2018-08" db="EMBL/GenBank/DDBJ databases">
        <title>Genome Sequence of Clavibacter michiganensis Subspecies type strains, and the Atypical Peach-Colored Strains Isolated from Tomato.</title>
        <authorList>
            <person name="Osdaghi E."/>
            <person name="Portier P."/>
            <person name="Briand M."/>
            <person name="Jacques M.-A."/>
        </authorList>
    </citation>
    <scope>NUCLEOTIDE SEQUENCE [LARGE SCALE GENOMIC DNA]</scope>
    <source>
        <strain evidence="2 3">CFBP 8216</strain>
    </source>
</reference>
<evidence type="ECO:0000313" key="2">
    <source>
        <dbReference type="EMBL" id="RII94188.1"/>
    </source>
</evidence>
<proteinExistence type="predicted"/>
<accession>A0ABX9NCZ6</accession>
<dbReference type="RefSeq" id="WP_119372335.1">
    <property type="nucleotide sequence ID" value="NZ_CP040792.1"/>
</dbReference>
<dbReference type="PIRSF" id="PIRSF018249">
    <property type="entry name" value="MyrA_prd"/>
    <property type="match status" value="1"/>
</dbReference>
<evidence type="ECO:0000259" key="1">
    <source>
        <dbReference type="Pfam" id="PF13649"/>
    </source>
</evidence>
<dbReference type="InterPro" id="IPR029063">
    <property type="entry name" value="SAM-dependent_MTases_sf"/>
</dbReference>
<keyword evidence="2" id="KW-0808">Transferase</keyword>
<dbReference type="Pfam" id="PF13649">
    <property type="entry name" value="Methyltransf_25"/>
    <property type="match status" value="1"/>
</dbReference>
<keyword evidence="3" id="KW-1185">Reference proteome</keyword>
<comment type="caution">
    <text evidence="2">The sequence shown here is derived from an EMBL/GenBank/DDBJ whole genome shotgun (WGS) entry which is preliminary data.</text>
</comment>
<dbReference type="GO" id="GO:0032259">
    <property type="term" value="P:methylation"/>
    <property type="evidence" value="ECO:0007669"/>
    <property type="project" value="UniProtKB-KW"/>
</dbReference>
<dbReference type="InterPro" id="IPR016718">
    <property type="entry name" value="rRNA_m1G-MeTrfase_A_prd"/>
</dbReference>
<name>A0ABX9NCZ6_9MICO</name>
<dbReference type="GO" id="GO:0008168">
    <property type="term" value="F:methyltransferase activity"/>
    <property type="evidence" value="ECO:0007669"/>
    <property type="project" value="UniProtKB-KW"/>
</dbReference>
<gene>
    <name evidence="2" type="ORF">DZF98_02215</name>
</gene>
<dbReference type="InterPro" id="IPR041698">
    <property type="entry name" value="Methyltransf_25"/>
</dbReference>
<protein>
    <submittedName>
        <fullName evidence="2">Methyltransferase domain-containing protein</fullName>
    </submittedName>
</protein>
<feature type="domain" description="Methyltransferase" evidence="1">
    <location>
        <begin position="111"/>
        <end position="195"/>
    </location>
</feature>
<organism evidence="2 3">
    <name type="scientific">Clavibacter californiensis</name>
    <dbReference type="NCBI Taxonomy" id="1401995"/>
    <lineage>
        <taxon>Bacteria</taxon>
        <taxon>Bacillati</taxon>
        <taxon>Actinomycetota</taxon>
        <taxon>Actinomycetes</taxon>
        <taxon>Micrococcales</taxon>
        <taxon>Microbacteriaceae</taxon>
        <taxon>Clavibacter</taxon>
    </lineage>
</organism>
<dbReference type="Proteomes" id="UP000265355">
    <property type="component" value="Unassembled WGS sequence"/>
</dbReference>
<sequence length="305" mass="32142">MDLDRLASWLRCPSCGSDLHAVPPLVLRCEHGHTVDANKRGYANLLAPGTRVTGDTAEMLAARGTFLDRGHYAPLVDALAHATITPREPASDGSSRPPGGSAAPLDAGLRVVDAGCGTGHYLRALLDAVPGSIGLAADLSPAAVAIAVRGRPDVDGVVADTWAALPMRDGVADLILDVFAPRNLPEFHRVLAPRGRVAIVAAGPLHLEQLRASGRAVGVQEDKRERILEAADPYFETESETRVERVLPLSEDDVRLLLGMGPSAHHAAVADRGTAEATAGSGARHDVTIDVMVHVLRRRDDVDLG</sequence>
<dbReference type="SUPFAM" id="SSF53335">
    <property type="entry name" value="S-adenosyl-L-methionine-dependent methyltransferases"/>
    <property type="match status" value="1"/>
</dbReference>
<dbReference type="CDD" id="cd02440">
    <property type="entry name" value="AdoMet_MTases"/>
    <property type="match status" value="1"/>
</dbReference>
<dbReference type="EMBL" id="QWEE01000015">
    <property type="protein sequence ID" value="RII94188.1"/>
    <property type="molecule type" value="Genomic_DNA"/>
</dbReference>
<dbReference type="Gene3D" id="3.40.50.150">
    <property type="entry name" value="Vaccinia Virus protein VP39"/>
    <property type="match status" value="1"/>
</dbReference>
<evidence type="ECO:0000313" key="3">
    <source>
        <dbReference type="Proteomes" id="UP000265355"/>
    </source>
</evidence>
<keyword evidence="2" id="KW-0489">Methyltransferase</keyword>